<dbReference type="EMBL" id="PHAI01000002">
    <property type="protein sequence ID" value="PKM91348.1"/>
    <property type="molecule type" value="Genomic_DNA"/>
</dbReference>
<dbReference type="PANTHER" id="PTHR30250:SF11">
    <property type="entry name" value="O-ANTIGEN TRANSPORTER-RELATED"/>
    <property type="match status" value="1"/>
</dbReference>
<evidence type="ECO:0000256" key="2">
    <source>
        <dbReference type="ARBA" id="ARBA00022475"/>
    </source>
</evidence>
<feature type="transmembrane region" description="Helical" evidence="6">
    <location>
        <begin position="419"/>
        <end position="439"/>
    </location>
</feature>
<feature type="transmembrane region" description="Helical" evidence="6">
    <location>
        <begin position="248"/>
        <end position="274"/>
    </location>
</feature>
<keyword evidence="2" id="KW-1003">Cell membrane</keyword>
<evidence type="ECO:0000313" key="7">
    <source>
        <dbReference type="EMBL" id="PKM91348.1"/>
    </source>
</evidence>
<keyword evidence="3 6" id="KW-0812">Transmembrane</keyword>
<name>A0A2N2E9I6_9BACT</name>
<feature type="transmembrane region" description="Helical" evidence="6">
    <location>
        <begin position="386"/>
        <end position="407"/>
    </location>
</feature>
<evidence type="ECO:0000256" key="6">
    <source>
        <dbReference type="SAM" id="Phobius"/>
    </source>
</evidence>
<proteinExistence type="predicted"/>
<feature type="transmembrane region" description="Helical" evidence="6">
    <location>
        <begin position="46"/>
        <end position="69"/>
    </location>
</feature>
<reference evidence="7 8" key="1">
    <citation type="journal article" date="2017" name="ISME J.">
        <title>Potential for microbial H2 and metal transformations associated with novel bacteria and archaea in deep terrestrial subsurface sediments.</title>
        <authorList>
            <person name="Hernsdorf A.W."/>
            <person name="Amano Y."/>
            <person name="Miyakawa K."/>
            <person name="Ise K."/>
            <person name="Suzuki Y."/>
            <person name="Anantharaman K."/>
            <person name="Probst A."/>
            <person name="Burstein D."/>
            <person name="Thomas B.C."/>
            <person name="Banfield J.F."/>
        </authorList>
    </citation>
    <scope>NUCLEOTIDE SEQUENCE [LARGE SCALE GENOMIC DNA]</scope>
    <source>
        <strain evidence="7">HGW-Falkowbacteria-1</strain>
    </source>
</reference>
<dbReference type="Proteomes" id="UP000233517">
    <property type="component" value="Unassembled WGS sequence"/>
</dbReference>
<feature type="transmembrane region" description="Helical" evidence="6">
    <location>
        <begin position="12"/>
        <end position="34"/>
    </location>
</feature>
<dbReference type="InterPro" id="IPR050833">
    <property type="entry name" value="Poly_Biosynth_Transport"/>
</dbReference>
<dbReference type="CDD" id="cd13128">
    <property type="entry name" value="MATE_Wzx_like"/>
    <property type="match status" value="1"/>
</dbReference>
<dbReference type="AlphaFoldDB" id="A0A2N2E9I6"/>
<evidence type="ECO:0000256" key="3">
    <source>
        <dbReference type="ARBA" id="ARBA00022692"/>
    </source>
</evidence>
<feature type="transmembrane region" description="Helical" evidence="6">
    <location>
        <begin position="117"/>
        <end position="137"/>
    </location>
</feature>
<gene>
    <name evidence="7" type="ORF">CVU82_02000</name>
</gene>
<dbReference type="PANTHER" id="PTHR30250">
    <property type="entry name" value="PST FAMILY PREDICTED COLANIC ACID TRANSPORTER"/>
    <property type="match status" value="1"/>
</dbReference>
<evidence type="ECO:0000256" key="4">
    <source>
        <dbReference type="ARBA" id="ARBA00022989"/>
    </source>
</evidence>
<feature type="transmembrane region" description="Helical" evidence="6">
    <location>
        <begin position="149"/>
        <end position="169"/>
    </location>
</feature>
<keyword evidence="4 6" id="KW-1133">Transmembrane helix</keyword>
<protein>
    <submittedName>
        <fullName evidence="7">Uncharacterized protein</fullName>
    </submittedName>
</protein>
<sequence>MDDNKIKNIAKNTSYLTLALIIQKVISFFYFVILARSLGPESLGKYYFAISFTTIFAIFIDLGLVNYLTRETAKNKEESKLLLSNILGLKFIFSFISILAVFLFINFLGNHDVLTKQLVYISSICMVLDSFTLTFFGSARGFHNLKFESISSVIFQLIVLAFGCLFLFLKLDLRIIMASLVLASVFNFIYSYLILKVKIKIPVYLSFNFLFIKKIVLASLPFALFGIFQRLHTYLDSVLLSFFSGDYYVGIYQVSFKIIFALQFLPMAFVASLYPAMSFYWQNNREQLKTTFKRSIDYLLLISIPISLAIFLLSDKIILIFKSNYSEANLPLKISIISLIFIFLNFPLGSLLNACDKQAKNTRNMLVALTVSIILNIILIPRFQAVGASIAVLASNALMFVLGIIECKKIISYSLKDNFLIFVKILLASLIMGLFIFLLKNSINIFLLCSLSAVIYFLFLFFSGGFKKDEILYLINSFKLSKK</sequence>
<dbReference type="InterPro" id="IPR002797">
    <property type="entry name" value="Polysacc_synth"/>
</dbReference>
<dbReference type="GO" id="GO:0005886">
    <property type="term" value="C:plasma membrane"/>
    <property type="evidence" value="ECO:0007669"/>
    <property type="project" value="UniProtKB-SubCell"/>
</dbReference>
<organism evidence="7 8">
    <name type="scientific">Candidatus Falkowbacteria bacterium HGW-Falkowbacteria-1</name>
    <dbReference type="NCBI Taxonomy" id="2013768"/>
    <lineage>
        <taxon>Bacteria</taxon>
        <taxon>Candidatus Falkowiibacteriota</taxon>
    </lineage>
</organism>
<feature type="transmembrane region" description="Helical" evidence="6">
    <location>
        <begin position="364"/>
        <end position="380"/>
    </location>
</feature>
<keyword evidence="5 6" id="KW-0472">Membrane</keyword>
<evidence type="ECO:0000256" key="1">
    <source>
        <dbReference type="ARBA" id="ARBA00004651"/>
    </source>
</evidence>
<dbReference type="Pfam" id="PF01943">
    <property type="entry name" value="Polysacc_synt"/>
    <property type="match status" value="1"/>
</dbReference>
<feature type="transmembrane region" description="Helical" evidence="6">
    <location>
        <begin position="334"/>
        <end position="352"/>
    </location>
</feature>
<feature type="transmembrane region" description="Helical" evidence="6">
    <location>
        <begin position="207"/>
        <end position="228"/>
    </location>
</feature>
<evidence type="ECO:0000256" key="5">
    <source>
        <dbReference type="ARBA" id="ARBA00023136"/>
    </source>
</evidence>
<accession>A0A2N2E9I6</accession>
<feature type="transmembrane region" description="Helical" evidence="6">
    <location>
        <begin position="175"/>
        <end position="195"/>
    </location>
</feature>
<comment type="subcellular location">
    <subcellularLocation>
        <location evidence="1">Cell membrane</location>
        <topology evidence="1">Multi-pass membrane protein</topology>
    </subcellularLocation>
</comment>
<feature type="transmembrane region" description="Helical" evidence="6">
    <location>
        <begin position="295"/>
        <end position="314"/>
    </location>
</feature>
<feature type="transmembrane region" description="Helical" evidence="6">
    <location>
        <begin position="81"/>
        <end position="105"/>
    </location>
</feature>
<comment type="caution">
    <text evidence="7">The sequence shown here is derived from an EMBL/GenBank/DDBJ whole genome shotgun (WGS) entry which is preliminary data.</text>
</comment>
<evidence type="ECO:0000313" key="8">
    <source>
        <dbReference type="Proteomes" id="UP000233517"/>
    </source>
</evidence>
<feature type="transmembrane region" description="Helical" evidence="6">
    <location>
        <begin position="445"/>
        <end position="466"/>
    </location>
</feature>